<feature type="region of interest" description="Disordered" evidence="8">
    <location>
        <begin position="1"/>
        <end position="62"/>
    </location>
</feature>
<comment type="subcellular location">
    <subcellularLocation>
        <location evidence="1">Nucleus</location>
    </subcellularLocation>
</comment>
<evidence type="ECO:0000256" key="5">
    <source>
        <dbReference type="ARBA" id="ARBA00022829"/>
    </source>
</evidence>
<comment type="similarity">
    <text evidence="2">Belongs to the SCC4/mau-2 family.</text>
</comment>
<evidence type="ECO:0000256" key="8">
    <source>
        <dbReference type="SAM" id="MobiDB-lite"/>
    </source>
</evidence>
<dbReference type="GO" id="GO:0005634">
    <property type="term" value="C:nucleus"/>
    <property type="evidence" value="ECO:0007669"/>
    <property type="project" value="UniProtKB-SubCell"/>
</dbReference>
<gene>
    <name evidence="9" type="ORF">BMF94_1117</name>
</gene>
<evidence type="ECO:0000313" key="9">
    <source>
        <dbReference type="EMBL" id="POY75804.1"/>
    </source>
</evidence>
<dbReference type="Proteomes" id="UP000237144">
    <property type="component" value="Unassembled WGS sequence"/>
</dbReference>
<dbReference type="InterPro" id="IPR019440">
    <property type="entry name" value="MAU2"/>
</dbReference>
<name>A0A2S5BGB1_9BASI</name>
<dbReference type="EMBL" id="PJQD01000011">
    <property type="protein sequence ID" value="POY75804.1"/>
    <property type="molecule type" value="Genomic_DNA"/>
</dbReference>
<feature type="region of interest" description="Disordered" evidence="8">
    <location>
        <begin position="519"/>
        <end position="539"/>
    </location>
</feature>
<evidence type="ECO:0000313" key="10">
    <source>
        <dbReference type="Proteomes" id="UP000237144"/>
    </source>
</evidence>
<keyword evidence="3" id="KW-0132">Cell division</keyword>
<dbReference type="OrthoDB" id="5565328at2759"/>
<evidence type="ECO:0000256" key="4">
    <source>
        <dbReference type="ARBA" id="ARBA00022776"/>
    </source>
</evidence>
<evidence type="ECO:0000256" key="3">
    <source>
        <dbReference type="ARBA" id="ARBA00022618"/>
    </source>
</evidence>
<sequence>MDVFSLPVSSGDPHEPSPTKRRKLDPLPFDATRPASHDDQQLFTLPTATGDSPSASQVQPPRPAVPTHVALWAVAASLRQSARQLLPLLAKRPSSTSQKSQDRYSRTWASYVQQTAAAIAALRAAVLWTSRTSETQGTRTELRAQAMLAEALIETYEGTGEERKIQGEADSALTRAATSLSRTCGIDALSDRGSYFPQHPSLSTYTTPLTLLHLRLALAVGKPLKYLKTTLKRALSSLPPPTSPLARSGVNLASSVQLALFGSRLEKEAPNEALAAWRNIKQVAQEVENRQLWVVATLAEARLGLLIEGDLVRAASLLAAVHGDLGDDAATTAAVAGAWPPRQLRVMYRLVYCLVHSQLGNVKEAKDMLKATHQLLDAKMDAAEAARPDAIPVETSPSVGAQPATVTYFQVPTHAELYSFAFVISSIVHYDPMGKQPRAILFAEEGVRILDGQLCGRDIPPAYRSVAEISTHLRKAVGPAIRLRLDLAGLATMRSSYAEAEGHLLSALMILRAQYDDDANAEPGSPAKADSTKPRPDWTHAEPTVSRIVLGWAHVRLARAARDGEDEDEARMALQTVLERTKEKTTMAAPSRCASGYTHRQVRTVAALSMLLLHLSEAEAAADSGTTGSSAIQDSLTRHLIEIISTSSQSDGAFAQTKLLRSLADAITAPTITASKLALSEALSLSNTAQTNYVRMGILTLLANVFVCTRDREVRVTISRSQDLVCLLSCQRPPLMSSSLCHAYVQSQKMLSSAIKLSVAMGSYEARGRMYEKDGVDGSKELVLAGNARFSLWCSERLLGRSTSLSLSLACAVKIDVDDLCTCAETYKAQGDAAQVRKQTRINELCRVLLRQDKVDARGGAPAVAAPK</sequence>
<reference evidence="9 10" key="1">
    <citation type="journal article" date="2018" name="Front. Microbiol.">
        <title>Prospects for Fungal Bioremediation of Acidic Radioactive Waste Sites: Characterization and Genome Sequence of Rhodotorula taiwanensis MD1149.</title>
        <authorList>
            <person name="Tkavc R."/>
            <person name="Matrosova V.Y."/>
            <person name="Grichenko O.E."/>
            <person name="Gostincar C."/>
            <person name="Volpe R.P."/>
            <person name="Klimenkova P."/>
            <person name="Gaidamakova E.K."/>
            <person name="Zhou C.E."/>
            <person name="Stewart B.J."/>
            <person name="Lyman M.G."/>
            <person name="Malfatti S.A."/>
            <person name="Rubinfeld B."/>
            <person name="Courtot M."/>
            <person name="Singh J."/>
            <person name="Dalgard C.L."/>
            <person name="Hamilton T."/>
            <person name="Frey K.G."/>
            <person name="Gunde-Cimerman N."/>
            <person name="Dugan L."/>
            <person name="Daly M.J."/>
        </authorList>
    </citation>
    <scope>NUCLEOTIDE SEQUENCE [LARGE SCALE GENOMIC DNA]</scope>
    <source>
        <strain evidence="9 10">MD1149</strain>
    </source>
</reference>
<evidence type="ECO:0000256" key="6">
    <source>
        <dbReference type="ARBA" id="ARBA00023242"/>
    </source>
</evidence>
<dbReference type="GO" id="GO:0051301">
    <property type="term" value="P:cell division"/>
    <property type="evidence" value="ECO:0007669"/>
    <property type="project" value="UniProtKB-KW"/>
</dbReference>
<dbReference type="GO" id="GO:0007064">
    <property type="term" value="P:mitotic sister chromatid cohesion"/>
    <property type="evidence" value="ECO:0007669"/>
    <property type="project" value="InterPro"/>
</dbReference>
<evidence type="ECO:0000256" key="1">
    <source>
        <dbReference type="ARBA" id="ARBA00004123"/>
    </source>
</evidence>
<dbReference type="STRING" id="741276.A0A2S5BGB1"/>
<accession>A0A2S5BGB1</accession>
<evidence type="ECO:0008006" key="11">
    <source>
        <dbReference type="Google" id="ProtNLM"/>
    </source>
</evidence>
<dbReference type="AlphaFoldDB" id="A0A2S5BGB1"/>
<dbReference type="Pfam" id="PF10345">
    <property type="entry name" value="Cohesin_load"/>
    <property type="match status" value="1"/>
</dbReference>
<evidence type="ECO:0000256" key="2">
    <source>
        <dbReference type="ARBA" id="ARBA00008585"/>
    </source>
</evidence>
<protein>
    <recommendedName>
        <fullName evidence="11">Cohesin loading factor</fullName>
    </recommendedName>
</protein>
<keyword evidence="4" id="KW-0498">Mitosis</keyword>
<feature type="compositionally biased region" description="Polar residues" evidence="8">
    <location>
        <begin position="41"/>
        <end position="59"/>
    </location>
</feature>
<dbReference type="GO" id="GO:0007059">
    <property type="term" value="P:chromosome segregation"/>
    <property type="evidence" value="ECO:0007669"/>
    <property type="project" value="UniProtKB-KW"/>
</dbReference>
<organism evidence="9 10">
    <name type="scientific">Rhodotorula taiwanensis</name>
    <dbReference type="NCBI Taxonomy" id="741276"/>
    <lineage>
        <taxon>Eukaryota</taxon>
        <taxon>Fungi</taxon>
        <taxon>Dikarya</taxon>
        <taxon>Basidiomycota</taxon>
        <taxon>Pucciniomycotina</taxon>
        <taxon>Microbotryomycetes</taxon>
        <taxon>Sporidiobolales</taxon>
        <taxon>Sporidiobolaceae</taxon>
        <taxon>Rhodotorula</taxon>
    </lineage>
</organism>
<keyword evidence="6" id="KW-0539">Nucleus</keyword>
<feature type="compositionally biased region" description="Basic and acidic residues" evidence="8">
    <location>
        <begin position="530"/>
        <end position="539"/>
    </location>
</feature>
<keyword evidence="5" id="KW-0159">Chromosome partition</keyword>
<keyword evidence="10" id="KW-1185">Reference proteome</keyword>
<proteinExistence type="inferred from homology"/>
<keyword evidence="7" id="KW-0131">Cell cycle</keyword>
<comment type="caution">
    <text evidence="9">The sequence shown here is derived from an EMBL/GenBank/DDBJ whole genome shotgun (WGS) entry which is preliminary data.</text>
</comment>
<evidence type="ECO:0000256" key="7">
    <source>
        <dbReference type="ARBA" id="ARBA00023306"/>
    </source>
</evidence>